<dbReference type="Pfam" id="PF06441">
    <property type="entry name" value="EHN"/>
    <property type="match status" value="1"/>
</dbReference>
<dbReference type="InterPro" id="IPR029058">
    <property type="entry name" value="AB_hydrolase_fold"/>
</dbReference>
<dbReference type="GO" id="GO:0004301">
    <property type="term" value="F:epoxide hydrolase activity"/>
    <property type="evidence" value="ECO:0007669"/>
    <property type="project" value="TreeGrafter"/>
</dbReference>
<dbReference type="PANTHER" id="PTHR21661:SF35">
    <property type="entry name" value="EPOXIDE HYDROLASE"/>
    <property type="match status" value="1"/>
</dbReference>
<feature type="non-terminal residue" evidence="5">
    <location>
        <position position="237"/>
    </location>
</feature>
<evidence type="ECO:0000256" key="3">
    <source>
        <dbReference type="ARBA" id="ARBA00022801"/>
    </source>
</evidence>
<accession>X6MWS4</accession>
<dbReference type="EMBL" id="ASPP01014890">
    <property type="protein sequence ID" value="ETO18448.1"/>
    <property type="molecule type" value="Genomic_DNA"/>
</dbReference>
<keyword evidence="2" id="KW-0058">Aromatic hydrocarbons catabolism</keyword>
<dbReference type="Gene3D" id="3.40.50.1820">
    <property type="entry name" value="alpha/beta hydrolase"/>
    <property type="match status" value="1"/>
</dbReference>
<comment type="caution">
    <text evidence="5">The sequence shown here is derived from an EMBL/GenBank/DDBJ whole genome shotgun (WGS) entry which is preliminary data.</text>
</comment>
<evidence type="ECO:0000313" key="6">
    <source>
        <dbReference type="Proteomes" id="UP000023152"/>
    </source>
</evidence>
<dbReference type="SUPFAM" id="SSF53474">
    <property type="entry name" value="alpha/beta-Hydrolases"/>
    <property type="match status" value="1"/>
</dbReference>
<proteinExistence type="inferred from homology"/>
<dbReference type="OrthoDB" id="7130006at2759"/>
<evidence type="ECO:0000259" key="4">
    <source>
        <dbReference type="Pfam" id="PF06441"/>
    </source>
</evidence>
<keyword evidence="3 5" id="KW-0378">Hydrolase</keyword>
<dbReference type="AlphaFoldDB" id="X6MWS4"/>
<reference evidence="5 6" key="1">
    <citation type="journal article" date="2013" name="Curr. Biol.">
        <title>The Genome of the Foraminiferan Reticulomyxa filosa.</title>
        <authorList>
            <person name="Glockner G."/>
            <person name="Hulsmann N."/>
            <person name="Schleicher M."/>
            <person name="Noegel A.A."/>
            <person name="Eichinger L."/>
            <person name="Gallinger C."/>
            <person name="Pawlowski J."/>
            <person name="Sierra R."/>
            <person name="Euteneuer U."/>
            <person name="Pillet L."/>
            <person name="Moustafa A."/>
            <person name="Platzer M."/>
            <person name="Groth M."/>
            <person name="Szafranski K."/>
            <person name="Schliwa M."/>
        </authorList>
    </citation>
    <scope>NUCLEOTIDE SEQUENCE [LARGE SCALE GENOMIC DNA]</scope>
</reference>
<gene>
    <name evidence="5" type="ORF">RFI_18818</name>
</gene>
<organism evidence="5 6">
    <name type="scientific">Reticulomyxa filosa</name>
    <dbReference type="NCBI Taxonomy" id="46433"/>
    <lineage>
        <taxon>Eukaryota</taxon>
        <taxon>Sar</taxon>
        <taxon>Rhizaria</taxon>
        <taxon>Retaria</taxon>
        <taxon>Foraminifera</taxon>
        <taxon>Monothalamids</taxon>
        <taxon>Reticulomyxidae</taxon>
        <taxon>Reticulomyxa</taxon>
    </lineage>
</organism>
<comment type="similarity">
    <text evidence="1">Belongs to the peptidase S33 family.</text>
</comment>
<feature type="domain" description="Epoxide hydrolase N-terminal" evidence="4">
    <location>
        <begin position="83"/>
        <end position="182"/>
    </location>
</feature>
<evidence type="ECO:0000256" key="2">
    <source>
        <dbReference type="ARBA" id="ARBA00022797"/>
    </source>
</evidence>
<evidence type="ECO:0000313" key="5">
    <source>
        <dbReference type="EMBL" id="ETO18448.1"/>
    </source>
</evidence>
<protein>
    <submittedName>
        <fullName evidence="5">Epocide hydrolase domain-containing protein</fullName>
    </submittedName>
</protein>
<dbReference type="Proteomes" id="UP000023152">
    <property type="component" value="Unassembled WGS sequence"/>
</dbReference>
<dbReference type="InterPro" id="IPR010497">
    <property type="entry name" value="Epoxide_hydro_N"/>
</dbReference>
<name>X6MWS4_RETFI</name>
<evidence type="ECO:0000256" key="1">
    <source>
        <dbReference type="ARBA" id="ARBA00010088"/>
    </source>
</evidence>
<keyword evidence="6" id="KW-1185">Reference proteome</keyword>
<dbReference type="GO" id="GO:0097176">
    <property type="term" value="P:epoxide metabolic process"/>
    <property type="evidence" value="ECO:0007669"/>
    <property type="project" value="TreeGrafter"/>
</dbReference>
<dbReference type="PANTHER" id="PTHR21661">
    <property type="entry name" value="EPOXIDE HYDROLASE 1-RELATED"/>
    <property type="match status" value="1"/>
</dbReference>
<sequence>MNLNVLLLVSSFVVIFLAILGTNPQLTMRLQSPSDFASAVGLRIEANKTWTPDHSTDKRELVEGMIYPFTPEFVSLGKSTIDPFVRQWTEMNRPEPEKKKKQDSELYTGVESNEFAGIMNYWHNNFDYEAIHNAIFAEEKYYTHHVVQIKGLKIHFVHHRAKTSNTKAILLLHGWPSSFYEYSKFVLPWLAQEEKAIAGTYDIVIPSLPGFVFSEYGDHSSFQLVHVCEILRILMEQ</sequence>